<feature type="signal peptide" evidence="8">
    <location>
        <begin position="1"/>
        <end position="17"/>
    </location>
</feature>
<feature type="chain" id="PRO_5042672005" description="Carboxylic ester hydrolase" evidence="8">
    <location>
        <begin position="18"/>
        <end position="528"/>
    </location>
</feature>
<dbReference type="EMBL" id="MU854599">
    <property type="protein sequence ID" value="KAK4032522.1"/>
    <property type="molecule type" value="Genomic_DNA"/>
</dbReference>
<dbReference type="EC" id="3.1.1.-" evidence="8"/>
<evidence type="ECO:0000256" key="7">
    <source>
        <dbReference type="ARBA" id="ARBA00023157"/>
    </source>
</evidence>
<keyword evidence="7" id="KW-1015">Disulfide bond</keyword>
<evidence type="ECO:0000256" key="2">
    <source>
        <dbReference type="ARBA" id="ARBA00022487"/>
    </source>
</evidence>
<dbReference type="SUPFAM" id="SSF53474">
    <property type="entry name" value="alpha/beta-Hydrolases"/>
    <property type="match status" value="1"/>
</dbReference>
<dbReference type="Pfam" id="PF07519">
    <property type="entry name" value="Tannase"/>
    <property type="match status" value="1"/>
</dbReference>
<gene>
    <name evidence="9" type="ORF">C8A01DRAFT_41023</name>
</gene>
<evidence type="ECO:0000256" key="3">
    <source>
        <dbReference type="ARBA" id="ARBA00022723"/>
    </source>
</evidence>
<evidence type="ECO:0000256" key="4">
    <source>
        <dbReference type="ARBA" id="ARBA00022729"/>
    </source>
</evidence>
<protein>
    <recommendedName>
        <fullName evidence="8">Carboxylic ester hydrolase</fullName>
        <ecNumber evidence="8">3.1.1.-</ecNumber>
    </recommendedName>
</protein>
<evidence type="ECO:0000256" key="1">
    <source>
        <dbReference type="ARBA" id="ARBA00006249"/>
    </source>
</evidence>
<keyword evidence="10" id="KW-1185">Reference proteome</keyword>
<sequence>MLLALTALLGSLVATNAAATASTTKRPCSDIEAPDVPGAKIVSIISTELVDFTVPAVRPILNQDVTGINVCQVLVTLTHPGANDTVNVQVWLPLENWTGRFLAAGGSAWAAGLGPLSIAPYAVKGFAAASTDAGLTGEILDPSPWALKPDGTVNTELLTNFASRSIHDMVVVGKAVSKSYYNKGPDFSYWEGCSTGGRQGLVAAQKYPEDFDGIVAGSPATYWTKYVIAELWPQVVMNEVGYYPAACEFTAVREDVVATCDELDGVKDGVISNLARCKYDPSRLLGKSIDCNGTQVTINDKLVSIVKKIWEGPKTASGSPLWYALTVGAPLDTLAGIQDVNGTDRIGAPFPVARDWARLWVKQNPNFDFAALDSAGLRELFAESVKKFNSVIDSSDPDLSGFRKAGGKLLVWHGEADHIIFPQDSIRYLQEVRKSTGHNVKDFFRLFIAPGVDHCALGSIDGAGPTDALGSIIDWVENKKAPKELAAATLPTAKTQFTRKLCAYPLVAKYDGHGDPSVAASYHCAKCL</sequence>
<dbReference type="Proteomes" id="UP001303115">
    <property type="component" value="Unassembled WGS sequence"/>
</dbReference>
<comment type="caution">
    <text evidence="9">The sequence shown here is derived from an EMBL/GenBank/DDBJ whole genome shotgun (WGS) entry which is preliminary data.</text>
</comment>
<dbReference type="InterPro" id="IPR011118">
    <property type="entry name" value="Tannase/feruloyl_esterase"/>
</dbReference>
<keyword evidence="4 8" id="KW-0732">Signal</keyword>
<dbReference type="GO" id="GO:0046872">
    <property type="term" value="F:metal ion binding"/>
    <property type="evidence" value="ECO:0007669"/>
    <property type="project" value="UniProtKB-KW"/>
</dbReference>
<keyword evidence="5 8" id="KW-0378">Hydrolase</keyword>
<evidence type="ECO:0000256" key="6">
    <source>
        <dbReference type="ARBA" id="ARBA00022837"/>
    </source>
</evidence>
<comment type="similarity">
    <text evidence="1 8">Belongs to the tannase family.</text>
</comment>
<dbReference type="AlphaFoldDB" id="A0AAN6PAM9"/>
<evidence type="ECO:0000313" key="9">
    <source>
        <dbReference type="EMBL" id="KAK4032522.1"/>
    </source>
</evidence>
<dbReference type="PANTHER" id="PTHR33938">
    <property type="entry name" value="FERULOYL ESTERASE B-RELATED"/>
    <property type="match status" value="1"/>
</dbReference>
<keyword evidence="6" id="KW-0106">Calcium</keyword>
<keyword evidence="3" id="KW-0479">Metal-binding</keyword>
<organism evidence="9 10">
    <name type="scientific">Parachaetomium inaequale</name>
    <dbReference type="NCBI Taxonomy" id="2588326"/>
    <lineage>
        <taxon>Eukaryota</taxon>
        <taxon>Fungi</taxon>
        <taxon>Dikarya</taxon>
        <taxon>Ascomycota</taxon>
        <taxon>Pezizomycotina</taxon>
        <taxon>Sordariomycetes</taxon>
        <taxon>Sordariomycetidae</taxon>
        <taxon>Sordariales</taxon>
        <taxon>Chaetomiaceae</taxon>
        <taxon>Parachaetomium</taxon>
    </lineage>
</organism>
<dbReference type="InterPro" id="IPR029058">
    <property type="entry name" value="AB_hydrolase_fold"/>
</dbReference>
<evidence type="ECO:0000313" key="10">
    <source>
        <dbReference type="Proteomes" id="UP001303115"/>
    </source>
</evidence>
<dbReference type="GO" id="GO:0030600">
    <property type="term" value="F:feruloyl esterase activity"/>
    <property type="evidence" value="ECO:0007669"/>
    <property type="project" value="UniProtKB-ARBA"/>
</dbReference>
<name>A0AAN6PAM9_9PEZI</name>
<dbReference type="PANTHER" id="PTHR33938:SF8">
    <property type="entry name" value="CARBOXYLIC ESTER HYDROLASE"/>
    <property type="match status" value="1"/>
</dbReference>
<reference evidence="10" key="1">
    <citation type="journal article" date="2023" name="Mol. Phylogenet. Evol.">
        <title>Genome-scale phylogeny and comparative genomics of the fungal order Sordariales.</title>
        <authorList>
            <person name="Hensen N."/>
            <person name="Bonometti L."/>
            <person name="Westerberg I."/>
            <person name="Brannstrom I.O."/>
            <person name="Guillou S."/>
            <person name="Cros-Aarteil S."/>
            <person name="Calhoun S."/>
            <person name="Haridas S."/>
            <person name="Kuo A."/>
            <person name="Mondo S."/>
            <person name="Pangilinan J."/>
            <person name="Riley R."/>
            <person name="LaButti K."/>
            <person name="Andreopoulos B."/>
            <person name="Lipzen A."/>
            <person name="Chen C."/>
            <person name="Yan M."/>
            <person name="Daum C."/>
            <person name="Ng V."/>
            <person name="Clum A."/>
            <person name="Steindorff A."/>
            <person name="Ohm R.A."/>
            <person name="Martin F."/>
            <person name="Silar P."/>
            <person name="Natvig D.O."/>
            <person name="Lalanne C."/>
            <person name="Gautier V."/>
            <person name="Ament-Velasquez S.L."/>
            <person name="Kruys A."/>
            <person name="Hutchinson M.I."/>
            <person name="Powell A.J."/>
            <person name="Barry K."/>
            <person name="Miller A.N."/>
            <person name="Grigoriev I.V."/>
            <person name="Debuchy R."/>
            <person name="Gladieux P."/>
            <person name="Hiltunen Thoren M."/>
            <person name="Johannesson H."/>
        </authorList>
    </citation>
    <scope>NUCLEOTIDE SEQUENCE [LARGE SCALE GENOMIC DNA]</scope>
    <source>
        <strain evidence="10">CBS 284.82</strain>
    </source>
</reference>
<proteinExistence type="inferred from homology"/>
<accession>A0AAN6PAM9</accession>
<keyword evidence="2" id="KW-0719">Serine esterase</keyword>
<evidence type="ECO:0000256" key="8">
    <source>
        <dbReference type="RuleBase" id="RU361238"/>
    </source>
</evidence>
<dbReference type="Gene3D" id="3.40.50.1820">
    <property type="entry name" value="alpha/beta hydrolase"/>
    <property type="match status" value="1"/>
</dbReference>
<evidence type="ECO:0000256" key="5">
    <source>
        <dbReference type="ARBA" id="ARBA00022801"/>
    </source>
</evidence>